<keyword evidence="6" id="KW-1185">Reference proteome</keyword>
<comment type="caution">
    <text evidence="5">The sequence shown here is derived from an EMBL/GenBank/DDBJ whole genome shotgun (WGS) entry which is preliminary data.</text>
</comment>
<evidence type="ECO:0000256" key="3">
    <source>
        <dbReference type="ARBA" id="ARBA00022729"/>
    </source>
</evidence>
<sequence>MVLFAAGTVLTGCESGHGTLVVGVRPGRPGLVDRVPAGGYAGFEIEIAGYVARRLGYRDDQVRYVDLGQRTGTGSPLDLTMGALVATGRDPAGVPVSGPYLVSGQDILSGADDLSIRRLRDLTQKRVCTGSPGPLVARFGVAWQRAFLITSTVEDCVRMLATRRVHAVTDDAAVLAGLAAASPGGFRLVGHTFTRDKYGIALREDSGDLRTRVDDALRAMFEDGTWRRAVIDHLGSLAAKYTSPPTLERYAKTRSPQ</sequence>
<dbReference type="Proteomes" id="UP001500888">
    <property type="component" value="Unassembled WGS sequence"/>
</dbReference>
<name>A0ABP7I7N2_9ACTN</name>
<protein>
    <submittedName>
        <fullName evidence="5">Glutamate ABC transporter substrate-binding protein</fullName>
    </submittedName>
</protein>
<dbReference type="EMBL" id="BAAAZR010000008">
    <property type="protein sequence ID" value="GAA3811609.1"/>
    <property type="molecule type" value="Genomic_DNA"/>
</dbReference>
<keyword evidence="2" id="KW-0813">Transport</keyword>
<dbReference type="InterPro" id="IPR001638">
    <property type="entry name" value="Solute-binding_3/MltF_N"/>
</dbReference>
<organism evidence="5 6">
    <name type="scientific">Sphaerisporangium flaviroseum</name>
    <dbReference type="NCBI Taxonomy" id="509199"/>
    <lineage>
        <taxon>Bacteria</taxon>
        <taxon>Bacillati</taxon>
        <taxon>Actinomycetota</taxon>
        <taxon>Actinomycetes</taxon>
        <taxon>Streptosporangiales</taxon>
        <taxon>Streptosporangiaceae</taxon>
        <taxon>Sphaerisporangium</taxon>
    </lineage>
</organism>
<dbReference type="Gene3D" id="3.40.190.10">
    <property type="entry name" value="Periplasmic binding protein-like II"/>
    <property type="match status" value="2"/>
</dbReference>
<dbReference type="Pfam" id="PF00497">
    <property type="entry name" value="SBP_bac_3"/>
    <property type="match status" value="1"/>
</dbReference>
<proteinExistence type="inferred from homology"/>
<evidence type="ECO:0000259" key="4">
    <source>
        <dbReference type="SMART" id="SM00062"/>
    </source>
</evidence>
<accession>A0ABP7I7N2</accession>
<dbReference type="PANTHER" id="PTHR30085">
    <property type="entry name" value="AMINO ACID ABC TRANSPORTER PERMEASE"/>
    <property type="match status" value="1"/>
</dbReference>
<keyword evidence="3" id="KW-0732">Signal</keyword>
<evidence type="ECO:0000256" key="2">
    <source>
        <dbReference type="ARBA" id="ARBA00022448"/>
    </source>
</evidence>
<dbReference type="SUPFAM" id="SSF53850">
    <property type="entry name" value="Periplasmic binding protein-like II"/>
    <property type="match status" value="1"/>
</dbReference>
<gene>
    <name evidence="5" type="ORF">GCM10022226_35230</name>
</gene>
<reference evidence="6" key="1">
    <citation type="journal article" date="2019" name="Int. J. Syst. Evol. Microbiol.">
        <title>The Global Catalogue of Microorganisms (GCM) 10K type strain sequencing project: providing services to taxonomists for standard genome sequencing and annotation.</title>
        <authorList>
            <consortium name="The Broad Institute Genomics Platform"/>
            <consortium name="The Broad Institute Genome Sequencing Center for Infectious Disease"/>
            <person name="Wu L."/>
            <person name="Ma J."/>
        </authorList>
    </citation>
    <scope>NUCLEOTIDE SEQUENCE [LARGE SCALE GENOMIC DNA]</scope>
    <source>
        <strain evidence="6">JCM 16908</strain>
    </source>
</reference>
<evidence type="ECO:0000313" key="6">
    <source>
        <dbReference type="Proteomes" id="UP001500888"/>
    </source>
</evidence>
<evidence type="ECO:0000256" key="1">
    <source>
        <dbReference type="ARBA" id="ARBA00010333"/>
    </source>
</evidence>
<evidence type="ECO:0000313" key="5">
    <source>
        <dbReference type="EMBL" id="GAA3811609.1"/>
    </source>
</evidence>
<dbReference type="SMART" id="SM00062">
    <property type="entry name" value="PBPb"/>
    <property type="match status" value="1"/>
</dbReference>
<dbReference type="InterPro" id="IPR051455">
    <property type="entry name" value="Bact_solute-bind_prot3"/>
</dbReference>
<feature type="domain" description="Solute-binding protein family 3/N-terminal" evidence="4">
    <location>
        <begin position="19"/>
        <end position="237"/>
    </location>
</feature>
<dbReference type="PANTHER" id="PTHR30085:SF6">
    <property type="entry name" value="ABC TRANSPORTER GLUTAMINE-BINDING PROTEIN GLNH"/>
    <property type="match status" value="1"/>
</dbReference>
<comment type="similarity">
    <text evidence="1">Belongs to the bacterial solute-binding protein 3 family.</text>
</comment>